<keyword evidence="2" id="KW-1185">Reference proteome</keyword>
<reference evidence="2" key="1">
    <citation type="submission" date="2017-09" db="EMBL/GenBank/DDBJ databases">
        <authorList>
            <person name="Varghese N."/>
            <person name="Submissions S."/>
        </authorList>
    </citation>
    <scope>NUCLEOTIDE SEQUENCE [LARGE SCALE GENOMIC DNA]</scope>
    <source>
        <strain evidence="2">DSM 27208</strain>
    </source>
</reference>
<name>A0A285PA94_NATPI</name>
<dbReference type="AlphaFoldDB" id="A0A285PA94"/>
<sequence>PESLGDADLLDIETSGGDGVAVGGGGVVFERSDGHWSLVDTPTGANLKAVARGDADIAVGASGVVTER</sequence>
<proteinExistence type="predicted"/>
<evidence type="ECO:0000313" key="2">
    <source>
        <dbReference type="Proteomes" id="UP000219453"/>
    </source>
</evidence>
<dbReference type="EMBL" id="OBEJ01000008">
    <property type="protein sequence ID" value="SNZ18133.1"/>
    <property type="molecule type" value="Genomic_DNA"/>
</dbReference>
<gene>
    <name evidence="1" type="ORF">SAMN06269185_3259</name>
</gene>
<dbReference type="Proteomes" id="UP000219453">
    <property type="component" value="Unassembled WGS sequence"/>
</dbReference>
<organism evidence="1 2">
    <name type="scientific">Natronoarchaeum philippinense</name>
    <dbReference type="NCBI Taxonomy" id="558529"/>
    <lineage>
        <taxon>Archaea</taxon>
        <taxon>Methanobacteriati</taxon>
        <taxon>Methanobacteriota</taxon>
        <taxon>Stenosarchaea group</taxon>
        <taxon>Halobacteria</taxon>
        <taxon>Halobacteriales</taxon>
        <taxon>Natronoarchaeaceae</taxon>
    </lineage>
</organism>
<evidence type="ECO:0000313" key="1">
    <source>
        <dbReference type="EMBL" id="SNZ18133.1"/>
    </source>
</evidence>
<accession>A0A285PA94</accession>
<protein>
    <submittedName>
        <fullName evidence="1">Uncharacterized protein</fullName>
    </submittedName>
</protein>
<feature type="non-terminal residue" evidence="1">
    <location>
        <position position="1"/>
    </location>
</feature>